<evidence type="ECO:0000313" key="3">
    <source>
        <dbReference type="Proteomes" id="UP001211689"/>
    </source>
</evidence>
<dbReference type="Proteomes" id="UP001211689">
    <property type="component" value="Unassembled WGS sequence"/>
</dbReference>
<sequence>MSERVESLLAELVTEQRKTNELLSQLIKVQSQLIEALAEDGADQDAPPARYMDGSLVR</sequence>
<dbReference type="RefSeq" id="WP_271471605.1">
    <property type="nucleotide sequence ID" value="NZ_JANEWF010000024.1"/>
</dbReference>
<reference evidence="2 3" key="1">
    <citation type="submission" date="2022-07" db="EMBL/GenBank/DDBJ databases">
        <title>Genome Analysis of Selected Gammaproteobacteria from Nigerian Food snails.</title>
        <authorList>
            <person name="Okafor A.C."/>
        </authorList>
    </citation>
    <scope>NUCLEOTIDE SEQUENCE [LARGE SCALE GENOMIC DNA]</scope>
    <source>
        <strain evidence="2 3">Awg 2</strain>
    </source>
</reference>
<accession>A0ABT4Y8F0</accession>
<evidence type="ECO:0008006" key="4">
    <source>
        <dbReference type="Google" id="ProtNLM"/>
    </source>
</evidence>
<comment type="caution">
    <text evidence="2">The sequence shown here is derived from an EMBL/GenBank/DDBJ whole genome shotgun (WGS) entry which is preliminary data.</text>
</comment>
<gene>
    <name evidence="2" type="ORF">NNO07_18950</name>
</gene>
<name>A0ABT4Y8F0_METRE</name>
<keyword evidence="3" id="KW-1185">Reference proteome</keyword>
<evidence type="ECO:0000256" key="1">
    <source>
        <dbReference type="SAM" id="MobiDB-lite"/>
    </source>
</evidence>
<evidence type="ECO:0000313" key="2">
    <source>
        <dbReference type="EMBL" id="MDA8485150.1"/>
    </source>
</evidence>
<organism evidence="2 3">
    <name type="scientific">Metapseudomonas resinovorans</name>
    <name type="common">Pseudomonas resinovorans</name>
    <dbReference type="NCBI Taxonomy" id="53412"/>
    <lineage>
        <taxon>Bacteria</taxon>
        <taxon>Pseudomonadati</taxon>
        <taxon>Pseudomonadota</taxon>
        <taxon>Gammaproteobacteria</taxon>
        <taxon>Pseudomonadales</taxon>
        <taxon>Pseudomonadaceae</taxon>
        <taxon>Metapseudomonas</taxon>
    </lineage>
</organism>
<feature type="region of interest" description="Disordered" evidence="1">
    <location>
        <begin position="38"/>
        <end position="58"/>
    </location>
</feature>
<dbReference type="EMBL" id="JANEWF010000024">
    <property type="protein sequence ID" value="MDA8485150.1"/>
    <property type="molecule type" value="Genomic_DNA"/>
</dbReference>
<protein>
    <recommendedName>
        <fullName evidence="4">SlyX protein</fullName>
    </recommendedName>
</protein>
<proteinExistence type="predicted"/>